<dbReference type="Gene3D" id="3.40.50.150">
    <property type="entry name" value="Vaccinia Virus protein VP39"/>
    <property type="match status" value="1"/>
</dbReference>
<evidence type="ECO:0000256" key="5">
    <source>
        <dbReference type="ARBA" id="ARBA00022884"/>
    </source>
</evidence>
<evidence type="ECO:0000256" key="4">
    <source>
        <dbReference type="ARBA" id="ARBA00022691"/>
    </source>
</evidence>
<evidence type="ECO:0000313" key="8">
    <source>
        <dbReference type="EMBL" id="PIR94687.1"/>
    </source>
</evidence>
<feature type="binding site" evidence="6">
    <location>
        <position position="55"/>
    </location>
    <ligand>
        <name>S-adenosyl-L-methionine</name>
        <dbReference type="ChEBI" id="CHEBI:59789"/>
    </ligand>
</feature>
<dbReference type="PANTHER" id="PTHR11727">
    <property type="entry name" value="DIMETHYLADENOSINE TRANSFERASE"/>
    <property type="match status" value="1"/>
</dbReference>
<comment type="similarity">
    <text evidence="6">Belongs to the class I-like SAM-binding methyltransferase superfamily. rRNA adenine N(6)-methyltransferase family.</text>
</comment>
<feature type="domain" description="Ribosomal RNA adenine methylase transferase N-terminal" evidence="7">
    <location>
        <begin position="35"/>
        <end position="205"/>
    </location>
</feature>
<protein>
    <submittedName>
        <fullName evidence="8">Ribosomal RNA small subunit methyltransferase A</fullName>
    </submittedName>
</protein>
<dbReference type="EMBL" id="PFAN01000139">
    <property type="protein sequence ID" value="PIR94687.1"/>
    <property type="molecule type" value="Genomic_DNA"/>
</dbReference>
<dbReference type="PROSITE" id="PS01131">
    <property type="entry name" value="RRNA_A_DIMETH"/>
    <property type="match status" value="1"/>
</dbReference>
<dbReference type="CDD" id="cd02440">
    <property type="entry name" value="AdoMet_MTases"/>
    <property type="match status" value="1"/>
</dbReference>
<accession>A0A2H0V6F3</accession>
<dbReference type="InterPro" id="IPR020598">
    <property type="entry name" value="rRNA_Ade_methylase_Trfase_N"/>
</dbReference>
<dbReference type="InterPro" id="IPR029063">
    <property type="entry name" value="SAM-dependent_MTases_sf"/>
</dbReference>
<feature type="binding site" evidence="6">
    <location>
        <position position="28"/>
    </location>
    <ligand>
        <name>S-adenosyl-L-methionine</name>
        <dbReference type="ChEBI" id="CHEBI:59789"/>
    </ligand>
</feature>
<proteinExistence type="inferred from homology"/>
<feature type="binding site" evidence="6">
    <location>
        <position position="121"/>
    </location>
    <ligand>
        <name>S-adenosyl-L-methionine</name>
        <dbReference type="ChEBI" id="CHEBI:59789"/>
    </ligand>
</feature>
<keyword evidence="2 6" id="KW-0489">Methyltransferase</keyword>
<keyword evidence="3 6" id="KW-0808">Transferase</keyword>
<dbReference type="SMART" id="SM00650">
    <property type="entry name" value="rADc"/>
    <property type="match status" value="1"/>
</dbReference>
<evidence type="ECO:0000256" key="1">
    <source>
        <dbReference type="ARBA" id="ARBA00022552"/>
    </source>
</evidence>
<dbReference type="GO" id="GO:0005829">
    <property type="term" value="C:cytosol"/>
    <property type="evidence" value="ECO:0007669"/>
    <property type="project" value="TreeGrafter"/>
</dbReference>
<evidence type="ECO:0000256" key="3">
    <source>
        <dbReference type="ARBA" id="ARBA00022679"/>
    </source>
</evidence>
<keyword evidence="4 6" id="KW-0949">S-adenosyl-L-methionine</keyword>
<keyword evidence="1" id="KW-0698">rRNA processing</keyword>
<dbReference type="InterPro" id="IPR020596">
    <property type="entry name" value="rRNA_Ade_Mease_Trfase_CS"/>
</dbReference>
<feature type="non-terminal residue" evidence="8">
    <location>
        <position position="233"/>
    </location>
</feature>
<dbReference type="Pfam" id="PF00398">
    <property type="entry name" value="RrnaAD"/>
    <property type="match status" value="1"/>
</dbReference>
<dbReference type="GO" id="GO:0003723">
    <property type="term" value="F:RNA binding"/>
    <property type="evidence" value="ECO:0007669"/>
    <property type="project" value="UniProtKB-UniRule"/>
</dbReference>
<dbReference type="PROSITE" id="PS51689">
    <property type="entry name" value="SAM_RNA_A_N6_MT"/>
    <property type="match status" value="1"/>
</dbReference>
<organism evidence="8 9">
    <name type="scientific">Candidatus Falkowbacteria bacterium CG10_big_fil_rev_8_21_14_0_10_37_6</name>
    <dbReference type="NCBI Taxonomy" id="1974563"/>
    <lineage>
        <taxon>Bacteria</taxon>
        <taxon>Candidatus Falkowiibacteriota</taxon>
    </lineage>
</organism>
<feature type="binding site" evidence="6">
    <location>
        <position position="103"/>
    </location>
    <ligand>
        <name>S-adenosyl-L-methionine</name>
        <dbReference type="ChEBI" id="CHEBI:59789"/>
    </ligand>
</feature>
<dbReference type="PANTHER" id="PTHR11727:SF7">
    <property type="entry name" value="DIMETHYLADENOSINE TRANSFERASE-RELATED"/>
    <property type="match status" value="1"/>
</dbReference>
<dbReference type="InterPro" id="IPR011530">
    <property type="entry name" value="rRNA_adenine_dimethylase"/>
</dbReference>
<dbReference type="InterPro" id="IPR001737">
    <property type="entry name" value="KsgA/Erm"/>
</dbReference>
<evidence type="ECO:0000256" key="6">
    <source>
        <dbReference type="PROSITE-ProRule" id="PRU01026"/>
    </source>
</evidence>
<feature type="binding site" evidence="6">
    <location>
        <position position="76"/>
    </location>
    <ligand>
        <name>S-adenosyl-L-methionine</name>
        <dbReference type="ChEBI" id="CHEBI:59789"/>
    </ligand>
</feature>
<keyword evidence="5 6" id="KW-0694">RNA-binding</keyword>
<feature type="binding site" evidence="6">
    <location>
        <position position="30"/>
    </location>
    <ligand>
        <name>S-adenosyl-L-methionine</name>
        <dbReference type="ChEBI" id="CHEBI:59789"/>
    </ligand>
</feature>
<comment type="caution">
    <text evidence="8">The sequence shown here is derived from an EMBL/GenBank/DDBJ whole genome shotgun (WGS) entry which is preliminary data.</text>
</comment>
<evidence type="ECO:0000259" key="7">
    <source>
        <dbReference type="SMART" id="SM00650"/>
    </source>
</evidence>
<gene>
    <name evidence="8" type="primary">rsmA</name>
    <name evidence="8" type="ORF">COT95_02855</name>
</gene>
<dbReference type="Proteomes" id="UP000228614">
    <property type="component" value="Unassembled WGS sequence"/>
</dbReference>
<dbReference type="AlphaFoldDB" id="A0A2H0V6F3"/>
<reference evidence="9" key="1">
    <citation type="submission" date="2017-09" db="EMBL/GenBank/DDBJ databases">
        <title>Depth-based differentiation of microbial function through sediment-hosted aquifers and enrichment of novel symbionts in the deep terrestrial subsurface.</title>
        <authorList>
            <person name="Probst A.J."/>
            <person name="Ladd B."/>
            <person name="Jarett J.K."/>
            <person name="Geller-Mcgrath D.E."/>
            <person name="Sieber C.M.K."/>
            <person name="Emerson J.B."/>
            <person name="Anantharaman K."/>
            <person name="Thomas B.C."/>
            <person name="Malmstrom R."/>
            <person name="Stieglmeier M."/>
            <person name="Klingl A."/>
            <person name="Woyke T."/>
            <person name="Ryan C.M."/>
            <person name="Banfield J.F."/>
        </authorList>
    </citation>
    <scope>NUCLEOTIDE SEQUENCE [LARGE SCALE GENOMIC DNA]</scope>
</reference>
<evidence type="ECO:0000313" key="9">
    <source>
        <dbReference type="Proteomes" id="UP000228614"/>
    </source>
</evidence>
<dbReference type="NCBIfam" id="TIGR00755">
    <property type="entry name" value="ksgA"/>
    <property type="match status" value="1"/>
</dbReference>
<name>A0A2H0V6F3_9BACT</name>
<dbReference type="GO" id="GO:0000179">
    <property type="term" value="F:rRNA (adenine-N6,N6-)-dimethyltransferase activity"/>
    <property type="evidence" value="ECO:0007669"/>
    <property type="project" value="UniProtKB-UniRule"/>
</dbReference>
<sequence>MNFMDFLQQTIKFCQENNIKPARSKGQNFLIRKSVYDKIIEKAFLSKSDVVVEVGPGLGFLTLEIASRVKKVTAIELDDVLAGLLSQKIHEKNINNVVIINEDILSDKYSLPDKHYRIIANLPYNITSRFLRKFLSELKNKPDSMVLLLQKEVAERLIAKPGQMSLLSVSAQLYADIKILFNVSKDAFWPKPKVDSAVVSLQINKILKPSIDEEKFFALVRFGFAGKRKQLQR</sequence>
<dbReference type="SUPFAM" id="SSF53335">
    <property type="entry name" value="S-adenosyl-L-methionine-dependent methyltransferases"/>
    <property type="match status" value="1"/>
</dbReference>
<evidence type="ECO:0000256" key="2">
    <source>
        <dbReference type="ARBA" id="ARBA00022603"/>
    </source>
</evidence>